<dbReference type="Proteomes" id="UP000694549">
    <property type="component" value="Unplaced"/>
</dbReference>
<sequence length="62" mass="7045">MNTSGINVYHKNVFHYSNSTAHVQLVNYMLSLFPPPLIASCRPSSLFSSIVCILKFFIHVLF</sequence>
<reference evidence="1" key="1">
    <citation type="submission" date="2025-08" db="UniProtKB">
        <authorList>
            <consortium name="Ensembl"/>
        </authorList>
    </citation>
    <scope>IDENTIFICATION</scope>
</reference>
<protein>
    <submittedName>
        <fullName evidence="1">Uncharacterized protein</fullName>
    </submittedName>
</protein>
<evidence type="ECO:0000313" key="2">
    <source>
        <dbReference type="Proteomes" id="UP000694549"/>
    </source>
</evidence>
<proteinExistence type="predicted"/>
<name>A0A8B9UCQ1_9AVES</name>
<organism evidence="1 2">
    <name type="scientific">Anas zonorhyncha</name>
    <name type="common">Eastern spot-billed duck</name>
    <dbReference type="NCBI Taxonomy" id="75864"/>
    <lineage>
        <taxon>Eukaryota</taxon>
        <taxon>Metazoa</taxon>
        <taxon>Chordata</taxon>
        <taxon>Craniata</taxon>
        <taxon>Vertebrata</taxon>
        <taxon>Euteleostomi</taxon>
        <taxon>Archelosauria</taxon>
        <taxon>Archosauria</taxon>
        <taxon>Dinosauria</taxon>
        <taxon>Saurischia</taxon>
        <taxon>Theropoda</taxon>
        <taxon>Coelurosauria</taxon>
        <taxon>Aves</taxon>
        <taxon>Neognathae</taxon>
        <taxon>Galloanserae</taxon>
        <taxon>Anseriformes</taxon>
        <taxon>Anatidae</taxon>
        <taxon>Anatinae</taxon>
        <taxon>Anas</taxon>
    </lineage>
</organism>
<reference evidence="1" key="2">
    <citation type="submission" date="2025-09" db="UniProtKB">
        <authorList>
            <consortium name="Ensembl"/>
        </authorList>
    </citation>
    <scope>IDENTIFICATION</scope>
</reference>
<dbReference type="Ensembl" id="ENSAZOT00000007869.1">
    <property type="protein sequence ID" value="ENSAZOP00000007373.1"/>
    <property type="gene ID" value="ENSAZOG00000004711.1"/>
</dbReference>
<accession>A0A8B9UCQ1</accession>
<keyword evidence="2" id="KW-1185">Reference proteome</keyword>
<evidence type="ECO:0000313" key="1">
    <source>
        <dbReference type="Ensembl" id="ENSAZOP00000007373.1"/>
    </source>
</evidence>
<dbReference type="AlphaFoldDB" id="A0A8B9UCQ1"/>